<keyword evidence="1" id="KW-0812">Transmembrane</keyword>
<dbReference type="AlphaFoldDB" id="A0A5C7BIF6"/>
<keyword evidence="1" id="KW-0472">Membrane</keyword>
<dbReference type="STRING" id="1123037.GCA_000425305_02745"/>
<evidence type="ECO:0000313" key="3">
    <source>
        <dbReference type="Proteomes" id="UP000321938"/>
    </source>
</evidence>
<dbReference type="Pfam" id="PF19578">
    <property type="entry name" value="DUF6090"/>
    <property type="match status" value="1"/>
</dbReference>
<organism evidence="2 3">
    <name type="scientific">Psychroserpens burtonensis</name>
    <dbReference type="NCBI Taxonomy" id="49278"/>
    <lineage>
        <taxon>Bacteria</taxon>
        <taxon>Pseudomonadati</taxon>
        <taxon>Bacteroidota</taxon>
        <taxon>Flavobacteriia</taxon>
        <taxon>Flavobacteriales</taxon>
        <taxon>Flavobacteriaceae</taxon>
        <taxon>Psychroserpens</taxon>
    </lineage>
</organism>
<evidence type="ECO:0000256" key="1">
    <source>
        <dbReference type="SAM" id="Phobius"/>
    </source>
</evidence>
<comment type="caution">
    <text evidence="2">The sequence shown here is derived from an EMBL/GenBank/DDBJ whole genome shotgun (WGS) entry which is preliminary data.</text>
</comment>
<dbReference type="InterPro" id="IPR045749">
    <property type="entry name" value="DUF6090"/>
</dbReference>
<dbReference type="RefSeq" id="WP_028872490.1">
    <property type="nucleotide sequence ID" value="NZ_VOSB01000006.1"/>
</dbReference>
<gene>
    <name evidence="2" type="ORF">ES692_05000</name>
</gene>
<keyword evidence="3" id="KW-1185">Reference proteome</keyword>
<dbReference type="EMBL" id="VOSB01000006">
    <property type="protein sequence ID" value="TXE18812.1"/>
    <property type="molecule type" value="Genomic_DNA"/>
</dbReference>
<name>A0A5C7BIF6_9FLAO</name>
<protein>
    <submittedName>
        <fullName evidence="2">Uncharacterized protein</fullName>
    </submittedName>
</protein>
<accession>A0A5C7BIF6</accession>
<feature type="transmembrane region" description="Helical" evidence="1">
    <location>
        <begin position="21"/>
        <end position="42"/>
    </location>
</feature>
<keyword evidence="1" id="KW-1133">Transmembrane helix</keyword>
<reference evidence="2 3" key="1">
    <citation type="submission" date="2019-08" db="EMBL/GenBank/DDBJ databases">
        <title>Genome of Psychroserpens burtonensis ACAM 167.</title>
        <authorList>
            <person name="Bowman J.P."/>
        </authorList>
    </citation>
    <scope>NUCLEOTIDE SEQUENCE [LARGE SCALE GENOMIC DNA]</scope>
    <source>
        <strain evidence="2 3">ACAM 167</strain>
    </source>
</reference>
<proteinExistence type="predicted"/>
<evidence type="ECO:0000313" key="2">
    <source>
        <dbReference type="EMBL" id="TXE18812.1"/>
    </source>
</evidence>
<sequence length="253" mass="29838">MIKLFRNTRKSLIKENQTTKYLLYALGEIILVVFGILIALQINNWSENRKQRTIEKVYIENIKIDLKLNLKSLKNFIAERNNTITSVELVLDFFNAKKTLDVDAFNFHSLTVMEWYPFENNDNTYQELLNSGQLSILSNKTMKDSLQNLQNNLSIIRFIESEMEEDYERYLYDKFFEIIDLDTSIENLKAQVSKSETLPELELTEVKTLLENRTFKNGFVLAQFNSEDLIVEYKNMMNTTEQIIILINQELDK</sequence>
<dbReference type="Proteomes" id="UP000321938">
    <property type="component" value="Unassembled WGS sequence"/>
</dbReference>
<dbReference type="OrthoDB" id="822590at2"/>